<dbReference type="KEGG" id="pcz:PCL1606_01260"/>
<evidence type="ECO:0000313" key="3">
    <source>
        <dbReference type="EMBL" id="AKA21581.1"/>
    </source>
</evidence>
<dbReference type="PROSITE" id="PS50222">
    <property type="entry name" value="EF_HAND_2"/>
    <property type="match status" value="1"/>
</dbReference>
<evidence type="ECO:0000256" key="1">
    <source>
        <dbReference type="SAM" id="MobiDB-lite"/>
    </source>
</evidence>
<dbReference type="RefSeq" id="WP_148558604.1">
    <property type="nucleotide sequence ID" value="NZ_CP011110.1"/>
</dbReference>
<protein>
    <recommendedName>
        <fullName evidence="2">EF-hand domain-containing protein</fullName>
    </recommendedName>
</protein>
<evidence type="ECO:0000259" key="2">
    <source>
        <dbReference type="PROSITE" id="PS50222"/>
    </source>
</evidence>
<name>A0A0D5XR60_9PSED</name>
<dbReference type="EMBL" id="CP011110">
    <property type="protein sequence ID" value="AKA21581.1"/>
    <property type="molecule type" value="Genomic_DNA"/>
</dbReference>
<gene>
    <name evidence="3" type="ORF">PCL1606_01260</name>
</gene>
<dbReference type="GO" id="GO:0005509">
    <property type="term" value="F:calcium ion binding"/>
    <property type="evidence" value="ECO:0007669"/>
    <property type="project" value="InterPro"/>
</dbReference>
<proteinExistence type="predicted"/>
<reference evidence="3 4" key="1">
    <citation type="journal article" date="2015" name="Mol. Plant Microbe Interact.">
        <title>Comparative Genomic Analysis of Pseudomonas chlororaphis PCL1606 Reveals New Insight into Antifungal Compounds Involved in Biocontrol.</title>
        <authorList>
            <person name="Calderon C.E."/>
            <person name="Ramos C."/>
            <person name="de Vicente A."/>
            <person name="Cazorla F.M."/>
        </authorList>
    </citation>
    <scope>NUCLEOTIDE SEQUENCE [LARGE SCALE GENOMIC DNA]</scope>
    <source>
        <strain evidence="3 4">PCL1606</strain>
    </source>
</reference>
<dbReference type="AlphaFoldDB" id="A0A0D5XR60"/>
<sequence length="992" mass="109498">MSSEKYEIVESVGKTIRNVTSFSSLAKHHPSSGQEKGRDYEVIDGHNEEIRKSKNGPTLIKKDFVLKVNGSIKGVEVPAPISGYVKTSINYGAVKIYDAPTGGRLIGQALHLDTKFKVKDGQYIEYGQPIGIQSGVGVAGKVTYAVHSHIELEKAQFEKYIADIVSGVIRPGVAPKGSSTGTAKNTSIEGYQFPFRKPDGQEYKNADEIYEVLQKETSGHYLLSAHGFWHGGIHISDKSAPQCVRETPVRCIGDGEVVAYRLNESHLTSEFVGSNDCASLKYSTSFCLVRHEYKSPKKKPAEGEKGGGQNCLTFYSLYMHLLPFKDYSAKEVDLKRKVKAINGGWPARSLPLGKEGSEVLGNIPTGTEFEVIKEEKSADGKYKFAYGRITKGSFSNKKIDDCVWFAIEENGEAIKNNKGSNRLQDIPPPERTTPGYWHGTVKATVTALRGLKVRGAPTGEKAGPQLAPQQVLCTGSTIEFDSAKIKWLTLEDGERYPMAECKFIPGDGAGLKGEGVLPPTFWCCVSDTGAKPFITRKGVVPTRFDSVVLTNTAIKAGEPIGYMGLYESPASAKGGVNSKHQVHVEIFSADSGLESFLKNPAGILDGRKYIIVSKGQKLASKGGSSEKPIFAEQTVPLEEKLIVALGQAKKIKDVQGKEWFEITTPGPEKKIAGYINKEKCEIVCQHDWERLGFTVVKENSQKADGFLDPEQMPKFFQELYKEVDSDGDSNITPGELQASLRDTSIRDKWSKLIGYHPTEWQAKSSEPKWEKLKVLLEDSPSLLKHEQGRIDDLVFWDEMAGSMQIALPSQVYHFHPIGFIANLKLDGPVAHDGLFTVADGKAAIKVIYEKYGKEMAIIVERMYRDETKHFRSGQYEHCGTGGMEAFGKPPYYGWDGSIFEAHPEYAPVGTWSAFENPGMSGQGGNKQVTDRKKVFVVLPSVLAGMEYKAAYINRYDGNWARWHSKDAATQANYKKHIEAIRARFVEELEAGE</sequence>
<dbReference type="OrthoDB" id="1242806at2"/>
<dbReference type="PATRIC" id="fig|587753.10.peg.125"/>
<accession>A0A0D5XR60</accession>
<evidence type="ECO:0000313" key="4">
    <source>
        <dbReference type="Proteomes" id="UP000032748"/>
    </source>
</evidence>
<dbReference type="InterPro" id="IPR002048">
    <property type="entry name" value="EF_hand_dom"/>
</dbReference>
<feature type="region of interest" description="Disordered" evidence="1">
    <location>
        <begin position="418"/>
        <end position="437"/>
    </location>
</feature>
<dbReference type="Proteomes" id="UP000032748">
    <property type="component" value="Chromosome"/>
</dbReference>
<organism evidence="3 4">
    <name type="scientific">Pseudomonas chlororaphis</name>
    <dbReference type="NCBI Taxonomy" id="587753"/>
    <lineage>
        <taxon>Bacteria</taxon>
        <taxon>Pseudomonadati</taxon>
        <taxon>Pseudomonadota</taxon>
        <taxon>Gammaproteobacteria</taxon>
        <taxon>Pseudomonadales</taxon>
        <taxon>Pseudomonadaceae</taxon>
        <taxon>Pseudomonas</taxon>
    </lineage>
</organism>
<feature type="domain" description="EF-hand" evidence="2">
    <location>
        <begin position="711"/>
        <end position="746"/>
    </location>
</feature>